<dbReference type="PROSITE" id="PS51683">
    <property type="entry name" value="SAM_OMT_II"/>
    <property type="match status" value="1"/>
</dbReference>
<evidence type="ECO:0000256" key="4">
    <source>
        <dbReference type="PIRSR" id="PIRSR005739-1"/>
    </source>
</evidence>
<dbReference type="GO" id="GO:0008171">
    <property type="term" value="F:O-methyltransferase activity"/>
    <property type="evidence" value="ECO:0007669"/>
    <property type="project" value="InterPro"/>
</dbReference>
<dbReference type="SUPFAM" id="SSF46785">
    <property type="entry name" value="Winged helix' DNA-binding domain"/>
    <property type="match status" value="1"/>
</dbReference>
<dbReference type="InterPro" id="IPR001077">
    <property type="entry name" value="COMT_C"/>
</dbReference>
<evidence type="ECO:0000313" key="6">
    <source>
        <dbReference type="EMBL" id="PSN61802.1"/>
    </source>
</evidence>
<dbReference type="SUPFAM" id="SSF53335">
    <property type="entry name" value="S-adenosyl-L-methionine-dependent methyltransferases"/>
    <property type="match status" value="1"/>
</dbReference>
<name>A0A2T2N8M5_CORCC</name>
<evidence type="ECO:0000256" key="2">
    <source>
        <dbReference type="ARBA" id="ARBA00022679"/>
    </source>
</evidence>
<feature type="active site" description="Proton acceptor" evidence="4">
    <location>
        <position position="305"/>
    </location>
</feature>
<evidence type="ECO:0000256" key="1">
    <source>
        <dbReference type="ARBA" id="ARBA00022603"/>
    </source>
</evidence>
<reference evidence="6 7" key="1">
    <citation type="journal article" date="2018" name="Front. Microbiol.">
        <title>Genome-Wide Analysis of Corynespora cassiicola Leaf Fall Disease Putative Effectors.</title>
        <authorList>
            <person name="Lopez D."/>
            <person name="Ribeiro S."/>
            <person name="Label P."/>
            <person name="Fumanal B."/>
            <person name="Venisse J.S."/>
            <person name="Kohler A."/>
            <person name="de Oliveira R.R."/>
            <person name="Labutti K."/>
            <person name="Lipzen A."/>
            <person name="Lail K."/>
            <person name="Bauer D."/>
            <person name="Ohm R.A."/>
            <person name="Barry K.W."/>
            <person name="Spatafora J."/>
            <person name="Grigoriev I.V."/>
            <person name="Martin F.M."/>
            <person name="Pujade-Renaud V."/>
        </authorList>
    </citation>
    <scope>NUCLEOTIDE SEQUENCE [LARGE SCALE GENOMIC DNA]</scope>
    <source>
        <strain evidence="6 7">Philippines</strain>
    </source>
</reference>
<evidence type="ECO:0000259" key="5">
    <source>
        <dbReference type="Pfam" id="PF00891"/>
    </source>
</evidence>
<dbReference type="EMBL" id="KZ678143">
    <property type="protein sequence ID" value="PSN61802.1"/>
    <property type="molecule type" value="Genomic_DNA"/>
</dbReference>
<keyword evidence="1 6" id="KW-0489">Methyltransferase</keyword>
<dbReference type="InterPro" id="IPR036390">
    <property type="entry name" value="WH_DNA-bd_sf"/>
</dbReference>
<sequence>MASTSVRSILESISVAGKAYEHDELGSRESLIDLARGLVAALEIPSEFLQRSFWAEPALSAHCKLAVDVKLFQHLRDAGKKGIAADDLAQKTGVNVLLLQCILRHLIAMKLVTFSDGKFVGTRLNDGLAAENYLQSLDFCYEVARPSFNGFPEFFKQNGYREPKSAVDGPFQAAHATDKPFFDWLVATPPHLAEFDAFMSAYRAGKANWYDLGFYPVADRLINGFDPKINDTLLVDVGGGRGHDLQLFAAQYSAHPGRLVLQDREEVISNIENKDQLPFHSQAHDFYTPQPIKAARAYSLHSILHDWGDEEGVKILENLKPALKPGYSRVLLNEIVLSEEKPTLAATSMDMMMLAHLNVRERTAAHWKEIIDRAGLRFVKIWDYPGVAESVIEAELPEGDTGGVGHDKVTPKNR</sequence>
<dbReference type="Pfam" id="PF00891">
    <property type="entry name" value="Methyltransf_2"/>
    <property type="match status" value="1"/>
</dbReference>
<keyword evidence="3" id="KW-0949">S-adenosyl-L-methionine</keyword>
<proteinExistence type="predicted"/>
<dbReference type="Gene3D" id="1.10.10.10">
    <property type="entry name" value="Winged helix-like DNA-binding domain superfamily/Winged helix DNA-binding domain"/>
    <property type="match status" value="1"/>
</dbReference>
<gene>
    <name evidence="6" type="ORF">BS50DRAFT_651224</name>
</gene>
<feature type="domain" description="O-methyltransferase C-terminal" evidence="5">
    <location>
        <begin position="232"/>
        <end position="376"/>
    </location>
</feature>
<accession>A0A2T2N8M5</accession>
<dbReference type="AlphaFoldDB" id="A0A2T2N8M5"/>
<dbReference type="OrthoDB" id="2410195at2759"/>
<dbReference type="Proteomes" id="UP000240883">
    <property type="component" value="Unassembled WGS sequence"/>
</dbReference>
<evidence type="ECO:0000313" key="7">
    <source>
        <dbReference type="Proteomes" id="UP000240883"/>
    </source>
</evidence>
<dbReference type="GO" id="GO:0032259">
    <property type="term" value="P:methylation"/>
    <property type="evidence" value="ECO:0007669"/>
    <property type="project" value="UniProtKB-KW"/>
</dbReference>
<keyword evidence="7" id="KW-1185">Reference proteome</keyword>
<dbReference type="InterPro" id="IPR029063">
    <property type="entry name" value="SAM-dependent_MTases_sf"/>
</dbReference>
<protein>
    <submittedName>
        <fullName evidence="6">Putative O-methyltransferase</fullName>
    </submittedName>
</protein>
<dbReference type="InterPro" id="IPR036388">
    <property type="entry name" value="WH-like_DNA-bd_sf"/>
</dbReference>
<evidence type="ECO:0000256" key="3">
    <source>
        <dbReference type="ARBA" id="ARBA00022691"/>
    </source>
</evidence>
<dbReference type="InterPro" id="IPR016461">
    <property type="entry name" value="COMT-like"/>
</dbReference>
<dbReference type="Gene3D" id="3.40.50.150">
    <property type="entry name" value="Vaccinia Virus protein VP39"/>
    <property type="match status" value="1"/>
</dbReference>
<organism evidence="6 7">
    <name type="scientific">Corynespora cassiicola Philippines</name>
    <dbReference type="NCBI Taxonomy" id="1448308"/>
    <lineage>
        <taxon>Eukaryota</taxon>
        <taxon>Fungi</taxon>
        <taxon>Dikarya</taxon>
        <taxon>Ascomycota</taxon>
        <taxon>Pezizomycotina</taxon>
        <taxon>Dothideomycetes</taxon>
        <taxon>Pleosporomycetidae</taxon>
        <taxon>Pleosporales</taxon>
        <taxon>Corynesporascaceae</taxon>
        <taxon>Corynespora</taxon>
    </lineage>
</organism>
<dbReference type="PANTHER" id="PTHR43712">
    <property type="entry name" value="PUTATIVE (AFU_ORTHOLOGUE AFUA_4G14580)-RELATED"/>
    <property type="match status" value="1"/>
</dbReference>
<dbReference type="PANTHER" id="PTHR43712:SF1">
    <property type="entry name" value="HYPOTHETICAL O-METHYLTRANSFERASE (EUROFUNG)-RELATED"/>
    <property type="match status" value="1"/>
</dbReference>
<keyword evidence="2 6" id="KW-0808">Transferase</keyword>